<evidence type="ECO:0000256" key="8">
    <source>
        <dbReference type="SAM" id="SignalP"/>
    </source>
</evidence>
<dbReference type="CDD" id="cd13597">
    <property type="entry name" value="PBP2_lipoprotein_Tp32"/>
    <property type="match status" value="1"/>
</dbReference>
<reference evidence="10" key="1">
    <citation type="submission" date="2019-05" db="EMBL/GenBank/DDBJ databases">
        <title>Complete genome sequencing of Dialister sp. strain 5BBH33.</title>
        <authorList>
            <person name="Sakamoto M."/>
            <person name="Murakami T."/>
            <person name="Mori H."/>
        </authorList>
    </citation>
    <scope>NUCLEOTIDE SEQUENCE [LARGE SCALE GENOMIC DNA]</scope>
    <source>
        <strain evidence="10">5BBH33</strain>
    </source>
</reference>
<keyword evidence="5 6" id="KW-0449">Lipoprotein</keyword>
<keyword evidence="2 8" id="KW-0732">Signal</keyword>
<gene>
    <name evidence="9" type="ORF">Dia5BBH33_14410</name>
</gene>
<feature type="chain" id="PRO_5038735615" description="Lipoprotein" evidence="8">
    <location>
        <begin position="22"/>
        <end position="277"/>
    </location>
</feature>
<dbReference type="SUPFAM" id="SSF53850">
    <property type="entry name" value="Periplasmic binding protein-like II"/>
    <property type="match status" value="1"/>
</dbReference>
<dbReference type="GeneID" id="92716667"/>
<name>A0A8D5A359_9FIRM</name>
<dbReference type="RefSeq" id="WP_022382355.1">
    <property type="nucleotide sequence ID" value="NZ_AP019697.1"/>
</dbReference>
<evidence type="ECO:0000256" key="3">
    <source>
        <dbReference type="ARBA" id="ARBA00023136"/>
    </source>
</evidence>
<sequence>MNYRKTLAVSLAALAAAGLIAGCGGEKPAASKAAGSASKTTTIKVGVSPVPHEQIVNAVKDQLAKKGINVEIVEFTDYVQPNLALNDKSLDANFFQHKPYLDEFCKSRGLKLASVGAVHLEPMSVFSNKYKSLAELPDGASIAIPNDPTNGGRALLVLQSAGLIKLRDGAPVTATPQDIAENPHNLKFSELEAPQLPRSLADVDAAVININFALEAKLNPKDAIYTESKDSPYANIVAVRAGDENRPEIQELMKALTSPESKKFIEDTYKGAVIPAF</sequence>
<evidence type="ECO:0000313" key="9">
    <source>
        <dbReference type="EMBL" id="BBK25506.1"/>
    </source>
</evidence>
<comment type="similarity">
    <text evidence="6">Belongs to the nlpA lipoprotein family.</text>
</comment>
<dbReference type="PROSITE" id="PS51257">
    <property type="entry name" value="PROKAR_LIPOPROTEIN"/>
    <property type="match status" value="1"/>
</dbReference>
<dbReference type="PIRSF" id="PIRSF002854">
    <property type="entry name" value="MetQ"/>
    <property type="match status" value="1"/>
</dbReference>
<dbReference type="Gene3D" id="3.40.190.10">
    <property type="entry name" value="Periplasmic binding protein-like II"/>
    <property type="match status" value="2"/>
</dbReference>
<keyword evidence="10" id="KW-1185">Reference proteome</keyword>
<proteinExistence type="inferred from homology"/>
<dbReference type="EMBL" id="AP019697">
    <property type="protein sequence ID" value="BBK25506.1"/>
    <property type="molecule type" value="Genomic_DNA"/>
</dbReference>
<dbReference type="GO" id="GO:0016020">
    <property type="term" value="C:membrane"/>
    <property type="evidence" value="ECO:0007669"/>
    <property type="project" value="UniProtKB-SubCell"/>
</dbReference>
<keyword evidence="4" id="KW-0564">Palmitate</keyword>
<organism evidence="9 10">
    <name type="scientific">Dialister hominis</name>
    <dbReference type="NCBI Taxonomy" id="2582419"/>
    <lineage>
        <taxon>Bacteria</taxon>
        <taxon>Bacillati</taxon>
        <taxon>Bacillota</taxon>
        <taxon>Negativicutes</taxon>
        <taxon>Veillonellales</taxon>
        <taxon>Veillonellaceae</taxon>
        <taxon>Dialister</taxon>
    </lineage>
</organism>
<protein>
    <recommendedName>
        <fullName evidence="6">Lipoprotein</fullName>
    </recommendedName>
</protein>
<dbReference type="AlphaFoldDB" id="A0A8D5A359"/>
<dbReference type="InterPro" id="IPR004872">
    <property type="entry name" value="Lipoprotein_NlpA"/>
</dbReference>
<dbReference type="PANTHER" id="PTHR30429">
    <property type="entry name" value="D-METHIONINE-BINDING LIPOPROTEIN METQ"/>
    <property type="match status" value="1"/>
</dbReference>
<dbReference type="OrthoDB" id="9812878at2"/>
<evidence type="ECO:0000256" key="4">
    <source>
        <dbReference type="ARBA" id="ARBA00023139"/>
    </source>
</evidence>
<feature type="signal peptide" evidence="8">
    <location>
        <begin position="1"/>
        <end position="21"/>
    </location>
</feature>
<feature type="lipid moiety-binding region" description="S-diacylglycerol cysteine" evidence="7">
    <location>
        <position position="23"/>
    </location>
</feature>
<keyword evidence="3" id="KW-0472">Membrane</keyword>
<accession>A0A8D5A359</accession>
<evidence type="ECO:0000256" key="7">
    <source>
        <dbReference type="PIRSR" id="PIRSR002854-1"/>
    </source>
</evidence>
<dbReference type="Pfam" id="PF03180">
    <property type="entry name" value="Lipoprotein_9"/>
    <property type="match status" value="1"/>
</dbReference>
<evidence type="ECO:0000256" key="1">
    <source>
        <dbReference type="ARBA" id="ARBA00004635"/>
    </source>
</evidence>
<evidence type="ECO:0000256" key="2">
    <source>
        <dbReference type="ARBA" id="ARBA00022729"/>
    </source>
</evidence>
<comment type="subcellular location">
    <subcellularLocation>
        <location evidence="1">Membrane</location>
        <topology evidence="1">Lipid-anchor</topology>
    </subcellularLocation>
</comment>
<dbReference type="KEGG" id="dho:Dia5BBH33_14410"/>
<evidence type="ECO:0000256" key="6">
    <source>
        <dbReference type="PIRNR" id="PIRNR002854"/>
    </source>
</evidence>
<evidence type="ECO:0000313" key="10">
    <source>
        <dbReference type="Proteomes" id="UP000320585"/>
    </source>
</evidence>
<dbReference type="PANTHER" id="PTHR30429:SF0">
    <property type="entry name" value="METHIONINE-BINDING LIPOPROTEIN METQ"/>
    <property type="match status" value="1"/>
</dbReference>
<evidence type="ECO:0000256" key="5">
    <source>
        <dbReference type="ARBA" id="ARBA00023288"/>
    </source>
</evidence>
<dbReference type="Proteomes" id="UP000320585">
    <property type="component" value="Chromosome"/>
</dbReference>